<proteinExistence type="predicted"/>
<protein>
    <submittedName>
        <fullName evidence="1">Uncharacterized protein</fullName>
    </submittedName>
</protein>
<dbReference type="KEGG" id="wna:KA717_39610"/>
<reference evidence="1" key="1">
    <citation type="submission" date="2021-04" db="EMBL/GenBank/DDBJ databases">
        <title>Genome sequence of Woronichinia naegeliana from Washington state freshwater lake bloom.</title>
        <authorList>
            <person name="Dreher T.W."/>
        </authorList>
    </citation>
    <scope>NUCLEOTIDE SEQUENCE</scope>
    <source>
        <strain evidence="1">WA131</strain>
    </source>
</reference>
<gene>
    <name evidence="1" type="ORF">KA717_39610</name>
</gene>
<evidence type="ECO:0000313" key="1">
    <source>
        <dbReference type="EMBL" id="UXE61378.1"/>
    </source>
</evidence>
<sequence>MATTTIFSNAPEIQPDDYCVLGLATCYLKEDGEFHAVDVIEPIPSAALEAILKGVPTSFRWARAIPVKAAIAVDTPQKLAEFPETAQFCDDFVPRVLATVRTYKTRPQAQSHIPIGSQREDFNYSLERKRVLNATHVVRTEDNVKQHPHTHQTL</sequence>
<name>A0A977PWM9_9CYAN</name>
<organism evidence="1">
    <name type="scientific">Woronichinia naegeliana WA131</name>
    <dbReference type="NCBI Taxonomy" id="2824559"/>
    <lineage>
        <taxon>Bacteria</taxon>
        <taxon>Bacillati</taxon>
        <taxon>Cyanobacteriota</taxon>
        <taxon>Cyanophyceae</taxon>
        <taxon>Synechococcales</taxon>
        <taxon>Coelosphaeriaceae</taxon>
        <taxon>Woronichinia</taxon>
    </lineage>
</organism>
<accession>A0A977PWM9</accession>
<dbReference type="Proteomes" id="UP001065613">
    <property type="component" value="Chromosome"/>
</dbReference>
<dbReference type="AlphaFoldDB" id="A0A977PWM9"/>
<dbReference type="EMBL" id="CP073041">
    <property type="protein sequence ID" value="UXE61378.1"/>
    <property type="molecule type" value="Genomic_DNA"/>
</dbReference>